<evidence type="ECO:0000313" key="2">
    <source>
        <dbReference type="Proteomes" id="UP000582974"/>
    </source>
</evidence>
<dbReference type="Proteomes" id="UP000582974">
    <property type="component" value="Unassembled WGS sequence"/>
</dbReference>
<name>A0A838AEB1_9PSEU</name>
<proteinExistence type="predicted"/>
<organism evidence="1 2">
    <name type="scientific">Haloechinothrix aidingensis</name>
    <dbReference type="NCBI Taxonomy" id="2752311"/>
    <lineage>
        <taxon>Bacteria</taxon>
        <taxon>Bacillati</taxon>
        <taxon>Actinomycetota</taxon>
        <taxon>Actinomycetes</taxon>
        <taxon>Pseudonocardiales</taxon>
        <taxon>Pseudonocardiaceae</taxon>
        <taxon>Haloechinothrix</taxon>
    </lineage>
</organism>
<gene>
    <name evidence="1" type="ORF">H0B56_18930</name>
</gene>
<keyword evidence="2" id="KW-1185">Reference proteome</keyword>
<accession>A0A838AEB1</accession>
<protein>
    <submittedName>
        <fullName evidence="1">Uncharacterized protein</fullName>
    </submittedName>
</protein>
<dbReference type="EMBL" id="JACCKD010000007">
    <property type="protein sequence ID" value="MBA0127622.1"/>
    <property type="molecule type" value="Genomic_DNA"/>
</dbReference>
<evidence type="ECO:0000313" key="1">
    <source>
        <dbReference type="EMBL" id="MBA0127622.1"/>
    </source>
</evidence>
<dbReference type="RefSeq" id="WP_180894427.1">
    <property type="nucleotide sequence ID" value="NZ_JACCKD010000007.1"/>
</dbReference>
<reference evidence="1 2" key="1">
    <citation type="submission" date="2020-07" db="EMBL/GenBank/DDBJ databases">
        <title>Genome of Haloechinothrix sp.</title>
        <authorList>
            <person name="Tang S.-K."/>
            <person name="Yang L."/>
            <person name="Zhu W.-Y."/>
        </authorList>
    </citation>
    <scope>NUCLEOTIDE SEQUENCE [LARGE SCALE GENOMIC DNA]</scope>
    <source>
        <strain evidence="1 2">YIM 98757</strain>
    </source>
</reference>
<dbReference type="AlphaFoldDB" id="A0A838AEB1"/>
<sequence>MVECEDRIGTDPPADDLAVVSGVAALPDAGTSGPLQAVPRVNGLRLRYFAKRGLVAGSDRTIDLVVPPEERHRLAITWGSPGRLTWHLRVSCHAADATWLTFAGGYVTTRRGCVSLIVRADGRQERARIGVGARCVEE</sequence>
<comment type="caution">
    <text evidence="1">The sequence shown here is derived from an EMBL/GenBank/DDBJ whole genome shotgun (WGS) entry which is preliminary data.</text>
</comment>